<sequence>MSALAYTYAEACKDPDLFGPWFAGDSWGAWHVIDKAMFGEPLNDTEMDIFHELTGRVESPTQPVSEVWAVCGRRSGKDVKAASLVAYLATFGAAQYGYLSKLVRGERGVVQALAVDRDQAKVVLGYIKAFFEQPILRKTVKKETNDGIELKNGLCIEITTNDKRRVRGRTVVAAVLDEVAFWMSENSANPDEDVYKAIKPSMATIPGAMLIGISSPHARKGLLYRKWKANYGKNSKVLVLQAPTWRMNPNLSRDSDLIAEAYAEDPSSAAAEYGAEFRTDVEQFVSLDVVEACVPPGVTEWPWDRKHQYFAFADPSGGSSDSYTLAIAHKEGKRAILDAVRERKPPFSPEAVTAEFAGLLKLYGISTVHGDKYAGEFPRELYRNHGITYRTAAKSRSELYLDMLPGLNSGSIDLLDIPKLVTQIVGLERRVARGGRESIDHAPNGHDDIANAVAGVMDLLLQRAPAPVAYSVGFSTIATPGWTQSPLVGRFNS</sequence>
<name>A0ACC6SYK1_9HYPH</name>
<gene>
    <name evidence="1" type="ORF">NKI81_09385</name>
</gene>
<dbReference type="EMBL" id="JAMYRI010000004">
    <property type="protein sequence ID" value="MER9284165.1"/>
    <property type="molecule type" value="Genomic_DNA"/>
</dbReference>
<proteinExistence type="predicted"/>
<keyword evidence="2" id="KW-1185">Reference proteome</keyword>
<reference evidence="1 2" key="1">
    <citation type="journal article" date="2024" name="Proc. Natl. Acad. Sci. U.S.A.">
        <title>The evolutionary genomics of adaptation to stress in wild rhizobium bacteria.</title>
        <authorList>
            <person name="Kehlet-Delgado H."/>
            <person name="Montoya A.P."/>
            <person name="Jensen K.T."/>
            <person name="Wendlandt C.E."/>
            <person name="Dexheimer C."/>
            <person name="Roberts M."/>
            <person name="Torres Martinez L."/>
            <person name="Friesen M.L."/>
            <person name="Griffitts J.S."/>
            <person name="Porter S.S."/>
        </authorList>
    </citation>
    <scope>NUCLEOTIDE SEQUENCE [LARGE SCALE GENOMIC DNA]</scope>
    <source>
        <strain evidence="1 2">M0468</strain>
    </source>
</reference>
<evidence type="ECO:0000313" key="2">
    <source>
        <dbReference type="Proteomes" id="UP001480082"/>
    </source>
</evidence>
<comment type="caution">
    <text evidence="1">The sequence shown here is derived from an EMBL/GenBank/DDBJ whole genome shotgun (WGS) entry which is preliminary data.</text>
</comment>
<protein>
    <submittedName>
        <fullName evidence="1">Uncharacterized protein</fullName>
    </submittedName>
</protein>
<dbReference type="Proteomes" id="UP001480082">
    <property type="component" value="Unassembled WGS sequence"/>
</dbReference>
<evidence type="ECO:0000313" key="1">
    <source>
        <dbReference type="EMBL" id="MER9284165.1"/>
    </source>
</evidence>
<organism evidence="1 2">
    <name type="scientific">Mesorhizobium australicum</name>
    <dbReference type="NCBI Taxonomy" id="536018"/>
    <lineage>
        <taxon>Bacteria</taxon>
        <taxon>Pseudomonadati</taxon>
        <taxon>Pseudomonadota</taxon>
        <taxon>Alphaproteobacteria</taxon>
        <taxon>Hyphomicrobiales</taxon>
        <taxon>Phyllobacteriaceae</taxon>
        <taxon>Mesorhizobium</taxon>
    </lineage>
</organism>
<accession>A0ACC6SYK1</accession>